<dbReference type="PANTHER" id="PTHR11941">
    <property type="entry name" value="ENOYL-COA HYDRATASE-RELATED"/>
    <property type="match status" value="1"/>
</dbReference>
<dbReference type="EC" id="4.2.1.17" evidence="3"/>
<dbReference type="GO" id="GO:0006635">
    <property type="term" value="P:fatty acid beta-oxidation"/>
    <property type="evidence" value="ECO:0007669"/>
    <property type="project" value="TreeGrafter"/>
</dbReference>
<reference evidence="3 4" key="1">
    <citation type="journal article" date="2014" name="Genome Announc.">
        <title>Draft Genome Sequence of Lysobacter capsici AZ78, a Bacterium Antagonistic to Plant-Pathogenic Oomycetes.</title>
        <authorList>
            <person name="Puopolo G."/>
            <person name="Sonego P."/>
            <person name="Engelen K."/>
            <person name="Pertot I."/>
        </authorList>
    </citation>
    <scope>NUCLEOTIDE SEQUENCE [LARGE SCALE GENOMIC DNA]</scope>
    <source>
        <strain evidence="3 4">AZ78</strain>
    </source>
</reference>
<dbReference type="InterPro" id="IPR001753">
    <property type="entry name" value="Enoyl-CoA_hydra/iso"/>
</dbReference>
<keyword evidence="4" id="KW-1185">Reference proteome</keyword>
<gene>
    <name evidence="3" type="ORF">AZ78_3297</name>
</gene>
<organism evidence="3 4">
    <name type="scientific">Lysobacter capsici AZ78</name>
    <dbReference type="NCBI Taxonomy" id="1444315"/>
    <lineage>
        <taxon>Bacteria</taxon>
        <taxon>Pseudomonadati</taxon>
        <taxon>Pseudomonadota</taxon>
        <taxon>Gammaproteobacteria</taxon>
        <taxon>Lysobacterales</taxon>
        <taxon>Lysobacteraceae</taxon>
        <taxon>Lysobacter</taxon>
    </lineage>
</organism>
<dbReference type="SUPFAM" id="SSF52096">
    <property type="entry name" value="ClpP/crotonase"/>
    <property type="match status" value="1"/>
</dbReference>
<evidence type="ECO:0000313" key="4">
    <source>
        <dbReference type="Proteomes" id="UP000023435"/>
    </source>
</evidence>
<dbReference type="Pfam" id="PF00378">
    <property type="entry name" value="ECH_1"/>
    <property type="match status" value="1"/>
</dbReference>
<dbReference type="Gene3D" id="3.90.226.10">
    <property type="entry name" value="2-enoyl-CoA Hydratase, Chain A, domain 1"/>
    <property type="match status" value="1"/>
</dbReference>
<evidence type="ECO:0000256" key="1">
    <source>
        <dbReference type="ARBA" id="ARBA00005254"/>
    </source>
</evidence>
<protein>
    <submittedName>
        <fullName evidence="3">Enoyl-CoA hydratase</fullName>
        <ecNumber evidence="3">4.2.1.17</ecNumber>
    </submittedName>
</protein>
<dbReference type="GO" id="GO:0004300">
    <property type="term" value="F:enoyl-CoA hydratase activity"/>
    <property type="evidence" value="ECO:0007669"/>
    <property type="project" value="UniProtKB-EC"/>
</dbReference>
<sequence>MSALPVLQNYLSTSSVQPIQFSRRVVTENRRLASNVLWVRFSPDQESGLQNFTPALVDEFQGVLDSIRRPVGDMAALPTRYTVIQSTHPDYFSVGGDLRFFRSCIAARDDKRLRQYSMACLDLMHGWSTRLKGESTSISLVQGRALGGGFEMVLSTDYVIAEERSSFGFPEIMFGLFPCTGAMGLLASKVGARQAEKMMTNKRIYSAAELYEMGIVDELCGDGKGERAVERYVAEHSRRQKALLKVQASRYRTAPFNYDEGVRVVEDWVETAMSLSAEEIRTMEMLILMQSRDAVAGG</sequence>
<dbReference type="PANTHER" id="PTHR11941:SF54">
    <property type="entry name" value="ENOYL-COA HYDRATASE, MITOCHONDRIAL"/>
    <property type="match status" value="1"/>
</dbReference>
<dbReference type="Gene3D" id="6.20.390.30">
    <property type="match status" value="1"/>
</dbReference>
<comment type="caution">
    <text evidence="3">The sequence shown here is derived from an EMBL/GenBank/DDBJ whole genome shotgun (WGS) entry which is preliminary data.</text>
</comment>
<dbReference type="InterPro" id="IPR018376">
    <property type="entry name" value="Enoyl-CoA_hyd/isom_CS"/>
</dbReference>
<keyword evidence="3" id="KW-0456">Lyase</keyword>
<proteinExistence type="inferred from homology"/>
<evidence type="ECO:0000313" key="3">
    <source>
        <dbReference type="EMBL" id="KWS05745.1"/>
    </source>
</evidence>
<name>A0A108UAV7_9GAMM</name>
<accession>A0A108UAV7</accession>
<dbReference type="PROSITE" id="PS00166">
    <property type="entry name" value="ENOYL_COA_HYDRATASE"/>
    <property type="match status" value="1"/>
</dbReference>
<evidence type="ECO:0000256" key="2">
    <source>
        <dbReference type="RuleBase" id="RU003707"/>
    </source>
</evidence>
<dbReference type="InterPro" id="IPR029045">
    <property type="entry name" value="ClpP/crotonase-like_dom_sf"/>
</dbReference>
<dbReference type="Proteomes" id="UP000023435">
    <property type="component" value="Unassembled WGS sequence"/>
</dbReference>
<dbReference type="CDD" id="cd06558">
    <property type="entry name" value="crotonase-like"/>
    <property type="match status" value="1"/>
</dbReference>
<dbReference type="OrthoDB" id="9802362at2"/>
<comment type="similarity">
    <text evidence="1 2">Belongs to the enoyl-CoA hydratase/isomerase family.</text>
</comment>
<dbReference type="AlphaFoldDB" id="A0A108UAV7"/>
<dbReference type="RefSeq" id="WP_051547167.1">
    <property type="nucleotide sequence ID" value="NZ_JAJA02000001.1"/>
</dbReference>
<dbReference type="EMBL" id="JAJA02000001">
    <property type="protein sequence ID" value="KWS05745.1"/>
    <property type="molecule type" value="Genomic_DNA"/>
</dbReference>
<dbReference type="NCBIfam" id="NF006452">
    <property type="entry name" value="PRK08788.1"/>
    <property type="match status" value="1"/>
</dbReference>